<feature type="compositionally biased region" description="Basic residues" evidence="1">
    <location>
        <begin position="69"/>
        <end position="87"/>
    </location>
</feature>
<feature type="non-terminal residue" evidence="2">
    <location>
        <position position="1"/>
    </location>
</feature>
<protein>
    <submittedName>
        <fullName evidence="2">Uncharacterized protein</fullName>
    </submittedName>
</protein>
<evidence type="ECO:0000256" key="1">
    <source>
        <dbReference type="SAM" id="MobiDB-lite"/>
    </source>
</evidence>
<reference evidence="2" key="1">
    <citation type="submission" date="2016-02" db="EMBL/GenBank/DDBJ databases">
        <title>RNAseq analyses of the midgut from blood- or serum-fed Ixodes ricinus ticks.</title>
        <authorList>
            <person name="Perner J."/>
            <person name="Provaznik J."/>
            <person name="Schrenkova J."/>
            <person name="Urbanova V."/>
            <person name="Ribeiro J.M."/>
            <person name="Kopacek P."/>
        </authorList>
    </citation>
    <scope>NUCLEOTIDE SEQUENCE</scope>
    <source>
        <tissue evidence="2">Gut</tissue>
    </source>
</reference>
<dbReference type="AlphaFoldDB" id="A0A131XR86"/>
<evidence type="ECO:0000313" key="2">
    <source>
        <dbReference type="EMBL" id="JAP68685.1"/>
    </source>
</evidence>
<proteinExistence type="evidence at transcript level"/>
<name>A0A131XR86_IXORI</name>
<sequence length="87" mass="10355">SNVFPQGRLPKTRKQSSSRQSLPPKNVGKKENYKSLKPRTKMSEEKQFRRGTEKKKVQRKAIAYEGKQFKKRKKLKKKKKTPRMHKT</sequence>
<feature type="region of interest" description="Disordered" evidence="1">
    <location>
        <begin position="1"/>
        <end position="87"/>
    </location>
</feature>
<dbReference type="EMBL" id="GEFM01007111">
    <property type="protein sequence ID" value="JAP68685.1"/>
    <property type="molecule type" value="mRNA"/>
</dbReference>
<organism evidence="2">
    <name type="scientific">Ixodes ricinus</name>
    <name type="common">Common tick</name>
    <name type="synonym">Acarus ricinus</name>
    <dbReference type="NCBI Taxonomy" id="34613"/>
    <lineage>
        <taxon>Eukaryota</taxon>
        <taxon>Metazoa</taxon>
        <taxon>Ecdysozoa</taxon>
        <taxon>Arthropoda</taxon>
        <taxon>Chelicerata</taxon>
        <taxon>Arachnida</taxon>
        <taxon>Acari</taxon>
        <taxon>Parasitiformes</taxon>
        <taxon>Ixodida</taxon>
        <taxon>Ixodoidea</taxon>
        <taxon>Ixodidae</taxon>
        <taxon>Ixodinae</taxon>
        <taxon>Ixodes</taxon>
    </lineage>
</organism>
<feature type="compositionally biased region" description="Basic and acidic residues" evidence="1">
    <location>
        <begin position="41"/>
        <end position="55"/>
    </location>
</feature>
<accession>A0A131XR86</accession>